<comment type="caution">
    <text evidence="1">The sequence shown here is derived from an EMBL/GenBank/DDBJ whole genome shotgun (WGS) entry which is preliminary data.</text>
</comment>
<reference evidence="1" key="1">
    <citation type="journal article" date="2014" name="Front. Microbiol.">
        <title>High frequency of phylogenetically diverse reductive dehalogenase-homologous genes in deep subseafloor sedimentary metagenomes.</title>
        <authorList>
            <person name="Kawai M."/>
            <person name="Futagami T."/>
            <person name="Toyoda A."/>
            <person name="Takaki Y."/>
            <person name="Nishi S."/>
            <person name="Hori S."/>
            <person name="Arai W."/>
            <person name="Tsubouchi T."/>
            <person name="Morono Y."/>
            <person name="Uchiyama I."/>
            <person name="Ito T."/>
            <person name="Fujiyama A."/>
            <person name="Inagaki F."/>
            <person name="Takami H."/>
        </authorList>
    </citation>
    <scope>NUCLEOTIDE SEQUENCE</scope>
    <source>
        <strain evidence="1">Expedition CK06-06</strain>
    </source>
</reference>
<protein>
    <submittedName>
        <fullName evidence="1">Uncharacterized protein</fullName>
    </submittedName>
</protein>
<evidence type="ECO:0000313" key="1">
    <source>
        <dbReference type="EMBL" id="GAI11368.1"/>
    </source>
</evidence>
<accession>X1KXE2</accession>
<dbReference type="EMBL" id="BARV01005121">
    <property type="protein sequence ID" value="GAI11368.1"/>
    <property type="molecule type" value="Genomic_DNA"/>
</dbReference>
<feature type="non-terminal residue" evidence="1">
    <location>
        <position position="1"/>
    </location>
</feature>
<gene>
    <name evidence="1" type="ORF">S06H3_10849</name>
</gene>
<dbReference type="AlphaFoldDB" id="X1KXE2"/>
<name>X1KXE2_9ZZZZ</name>
<organism evidence="1">
    <name type="scientific">marine sediment metagenome</name>
    <dbReference type="NCBI Taxonomy" id="412755"/>
    <lineage>
        <taxon>unclassified sequences</taxon>
        <taxon>metagenomes</taxon>
        <taxon>ecological metagenomes</taxon>
    </lineage>
</organism>
<proteinExistence type="predicted"/>
<sequence>NVLLKEFVLYRGGRIELRFKLPVNEKQVADTVLTLTQNKLLLHNETDETKSQKVQWISTFVRGKSLLKSHSH</sequence>